<reference evidence="2 3" key="1">
    <citation type="submission" date="2019-05" db="EMBL/GenBank/DDBJ databases">
        <authorList>
            <consortium name="Science for Life Laboratories"/>
        </authorList>
    </citation>
    <scope>NUCLEOTIDE SEQUENCE [LARGE SCALE GENOMIC DNA]</scope>
    <source>
        <strain evidence="2">Soil9</strain>
    </source>
</reference>
<sequence>MNATKKTRRKHVAKPVTETLLELAYFLHATKVIGVRAVTSEPRRHSAPKGQRSKGEGSSLAS</sequence>
<gene>
    <name evidence="2" type="ORF">SOIL9_61000</name>
</gene>
<protein>
    <submittedName>
        <fullName evidence="2">Uncharacterized protein</fullName>
    </submittedName>
</protein>
<proteinExistence type="predicted"/>
<name>A0A6P2CV83_9BACT</name>
<accession>A0A6P2CV83</accession>
<evidence type="ECO:0000313" key="2">
    <source>
        <dbReference type="EMBL" id="VTR91614.1"/>
    </source>
</evidence>
<evidence type="ECO:0000313" key="3">
    <source>
        <dbReference type="Proteomes" id="UP000464178"/>
    </source>
</evidence>
<dbReference type="EMBL" id="LR593886">
    <property type="protein sequence ID" value="VTR91614.1"/>
    <property type="molecule type" value="Genomic_DNA"/>
</dbReference>
<dbReference type="KEGG" id="gms:SOIL9_61000"/>
<feature type="region of interest" description="Disordered" evidence="1">
    <location>
        <begin position="38"/>
        <end position="62"/>
    </location>
</feature>
<organism evidence="2 3">
    <name type="scientific">Gemmata massiliana</name>
    <dbReference type="NCBI Taxonomy" id="1210884"/>
    <lineage>
        <taxon>Bacteria</taxon>
        <taxon>Pseudomonadati</taxon>
        <taxon>Planctomycetota</taxon>
        <taxon>Planctomycetia</taxon>
        <taxon>Gemmatales</taxon>
        <taxon>Gemmataceae</taxon>
        <taxon>Gemmata</taxon>
    </lineage>
</organism>
<evidence type="ECO:0000256" key="1">
    <source>
        <dbReference type="SAM" id="MobiDB-lite"/>
    </source>
</evidence>
<dbReference type="AlphaFoldDB" id="A0A6P2CV83"/>
<dbReference type="Proteomes" id="UP000464178">
    <property type="component" value="Chromosome"/>
</dbReference>
<dbReference type="RefSeq" id="WP_162666584.1">
    <property type="nucleotide sequence ID" value="NZ_LR593886.1"/>
</dbReference>
<keyword evidence="3" id="KW-1185">Reference proteome</keyword>